<feature type="transmembrane region" description="Helical" evidence="8">
    <location>
        <begin position="759"/>
        <end position="783"/>
    </location>
</feature>
<dbReference type="GO" id="GO:0005886">
    <property type="term" value="C:plasma membrane"/>
    <property type="evidence" value="ECO:0007669"/>
    <property type="project" value="UniProtKB-SubCell"/>
</dbReference>
<dbReference type="AlphaFoldDB" id="A0A3P1WQT5"/>
<organism evidence="10 11">
    <name type="scientific">Arachnia propionica</name>
    <dbReference type="NCBI Taxonomy" id="1750"/>
    <lineage>
        <taxon>Bacteria</taxon>
        <taxon>Bacillati</taxon>
        <taxon>Actinomycetota</taxon>
        <taxon>Actinomycetes</taxon>
        <taxon>Propionibacteriales</taxon>
        <taxon>Propionibacteriaceae</taxon>
        <taxon>Arachnia</taxon>
    </lineage>
</organism>
<dbReference type="Pfam" id="PF02687">
    <property type="entry name" value="FtsX"/>
    <property type="match status" value="2"/>
</dbReference>
<reference evidence="10 11" key="1">
    <citation type="submission" date="2018-11" db="EMBL/GenBank/DDBJ databases">
        <title>Genomes From Bacteria Associated with the Canine Oral Cavity: a Test Case for Automated Genome-Based Taxonomic Assignment.</title>
        <authorList>
            <person name="Coil D.A."/>
            <person name="Jospin G."/>
            <person name="Darling A.E."/>
            <person name="Wallis C."/>
            <person name="Davis I.J."/>
            <person name="Harris S."/>
            <person name="Eisen J.A."/>
            <person name="Holcombe L.J."/>
            <person name="O'Flynn C."/>
        </authorList>
    </citation>
    <scope>NUCLEOTIDE SEQUENCE [LARGE SCALE GENOMIC DNA]</scope>
    <source>
        <strain evidence="10 11">OH2822_COT-296</strain>
    </source>
</reference>
<evidence type="ECO:0000313" key="11">
    <source>
        <dbReference type="Proteomes" id="UP000280935"/>
    </source>
</evidence>
<evidence type="ECO:0000256" key="5">
    <source>
        <dbReference type="ARBA" id="ARBA00023136"/>
    </source>
</evidence>
<feature type="transmembrane region" description="Helical" evidence="8">
    <location>
        <begin position="358"/>
        <end position="379"/>
    </location>
</feature>
<dbReference type="InterPro" id="IPR003838">
    <property type="entry name" value="ABC3_permease_C"/>
</dbReference>
<name>A0A3P1WQT5_9ACTN</name>
<keyword evidence="3 8" id="KW-0812">Transmembrane</keyword>
<feature type="transmembrane region" description="Helical" evidence="8">
    <location>
        <begin position="313"/>
        <end position="338"/>
    </location>
</feature>
<dbReference type="RefSeq" id="WP_125228359.1">
    <property type="nucleotide sequence ID" value="NZ_RQYT01000025.1"/>
</dbReference>
<evidence type="ECO:0000256" key="6">
    <source>
        <dbReference type="ARBA" id="ARBA00038076"/>
    </source>
</evidence>
<proteinExistence type="inferred from homology"/>
<keyword evidence="4 8" id="KW-1133">Transmembrane helix</keyword>
<feature type="transmembrane region" description="Helical" evidence="8">
    <location>
        <begin position="803"/>
        <end position="824"/>
    </location>
</feature>
<feature type="region of interest" description="Disordered" evidence="7">
    <location>
        <begin position="108"/>
        <end position="127"/>
    </location>
</feature>
<dbReference type="GO" id="GO:0022857">
    <property type="term" value="F:transmembrane transporter activity"/>
    <property type="evidence" value="ECO:0007669"/>
    <property type="project" value="TreeGrafter"/>
</dbReference>
<dbReference type="OrthoDB" id="9780560at2"/>
<evidence type="ECO:0000256" key="2">
    <source>
        <dbReference type="ARBA" id="ARBA00022475"/>
    </source>
</evidence>
<comment type="caution">
    <text evidence="10">The sequence shown here is derived from an EMBL/GenBank/DDBJ whole genome shotgun (WGS) entry which is preliminary data.</text>
</comment>
<feature type="domain" description="ABC3 transporter permease C-terminal" evidence="9">
    <location>
        <begin position="721"/>
        <end position="832"/>
    </location>
</feature>
<feature type="transmembrane region" description="Helical" evidence="8">
    <location>
        <begin position="435"/>
        <end position="461"/>
    </location>
</feature>
<keyword evidence="5 8" id="KW-0472">Membrane</keyword>
<evidence type="ECO:0000256" key="4">
    <source>
        <dbReference type="ARBA" id="ARBA00022989"/>
    </source>
</evidence>
<comment type="subcellular location">
    <subcellularLocation>
        <location evidence="1">Cell membrane</location>
        <topology evidence="1">Multi-pass membrane protein</topology>
    </subcellularLocation>
</comment>
<evidence type="ECO:0000313" key="10">
    <source>
        <dbReference type="EMBL" id="RRD48962.1"/>
    </source>
</evidence>
<feature type="transmembrane region" description="Helical" evidence="8">
    <location>
        <begin position="269"/>
        <end position="292"/>
    </location>
</feature>
<keyword evidence="2" id="KW-1003">Cell membrane</keyword>
<accession>A0A3P1WQT5</accession>
<dbReference type="PANTHER" id="PTHR30572">
    <property type="entry name" value="MEMBRANE COMPONENT OF TRANSPORTER-RELATED"/>
    <property type="match status" value="1"/>
</dbReference>
<evidence type="ECO:0000259" key="9">
    <source>
        <dbReference type="Pfam" id="PF02687"/>
    </source>
</evidence>
<evidence type="ECO:0000256" key="3">
    <source>
        <dbReference type="ARBA" id="ARBA00022692"/>
    </source>
</evidence>
<feature type="transmembrane region" description="Helical" evidence="8">
    <location>
        <begin position="408"/>
        <end position="429"/>
    </location>
</feature>
<evidence type="ECO:0000256" key="1">
    <source>
        <dbReference type="ARBA" id="ARBA00004651"/>
    </source>
</evidence>
<dbReference type="InterPro" id="IPR050250">
    <property type="entry name" value="Macrolide_Exporter_MacB"/>
</dbReference>
<sequence length="843" mass="87782">MRQLSWHSFPQRLGRAGLLATVVAVMTAILGLLLSLFHSVSVTAEALAAQARADVKVQPTAWLEVEDETALPNVVLTEAMAVQMGQLPGVEAATGMMLGRGIQAMSDDGEVHSPGLAPTVSGSFDDSEHSTVELTAGRAPTGPSEVVMDARTLEATGHGLNEEVKVVQDSTSTILTVRVVGTVKVKGHDAGSASFILFGLDQARQLFGNGKENWNAVALHLADDADRDQIIKEIEKIVPFGYSAVKPSGLERSVRYLLHPRIATARVTLLVGGAFIALATIALTATTFGRLAGQQREALAAMRAMGASRRQTFLIVMTEALLVAAAGAFVGALLALLFQGWAHGTAGATGLRIGPPAGLGIGGFLLTIVLGIVCTLVGATHNATKVTKGHPVTPRLAGQPPRWLGDGAWTGLGMMAVGFLLLVVLRLVPGLPLPVLWALFASLALVIGAIMGSALICLPLIARVGDLLSRPFGGLAKVAASQGVGHPARLTLGVSAMLLGTALMTAPAIISLSGQHTAEKRVPLSFSGTYLIHNERDHHFSTEIAAAVAAVPGVSEVGSVGIHEINTDDGPVALAGAAPGQFESVFAATLTQGRIPEKPNEVMISEDYADASGLRLSDLFSFKVQWKPAALRIVGLFDVAGDVDPVQAVATREATAARAMPDWDSWIAFSAPVSSLKEARNLVAPALGDNPLMQVTNPEEIGAQRAQELKEIGAPFQELGGFALLGGALAIALLLTLSVMDREREYGSLRVIGAGRQQIAFMILAEGVVLSVLGVGFGIIAGVLSGWGIRHSLLEQGYSVLTIPWGSFLLLLLLAVPIGLLAAVPAAMLGSRTEFTDSTPASS</sequence>
<evidence type="ECO:0000256" key="8">
    <source>
        <dbReference type="SAM" id="Phobius"/>
    </source>
</evidence>
<feature type="domain" description="ABC3 transporter permease C-terminal" evidence="9">
    <location>
        <begin position="273"/>
        <end position="381"/>
    </location>
</feature>
<feature type="transmembrane region" description="Helical" evidence="8">
    <location>
        <begin position="490"/>
        <end position="510"/>
    </location>
</feature>
<dbReference type="Proteomes" id="UP000280935">
    <property type="component" value="Unassembled WGS sequence"/>
</dbReference>
<comment type="similarity">
    <text evidence="6">Belongs to the ABC-4 integral membrane protein family.</text>
</comment>
<protein>
    <submittedName>
        <fullName evidence="10">ABC transporter permease</fullName>
    </submittedName>
</protein>
<dbReference type="EMBL" id="RQYT01000025">
    <property type="protein sequence ID" value="RRD48962.1"/>
    <property type="molecule type" value="Genomic_DNA"/>
</dbReference>
<feature type="transmembrane region" description="Helical" evidence="8">
    <location>
        <begin position="719"/>
        <end position="739"/>
    </location>
</feature>
<evidence type="ECO:0000256" key="7">
    <source>
        <dbReference type="SAM" id="MobiDB-lite"/>
    </source>
</evidence>
<dbReference type="PANTHER" id="PTHR30572:SF4">
    <property type="entry name" value="ABC TRANSPORTER PERMEASE YTRF"/>
    <property type="match status" value="1"/>
</dbReference>
<gene>
    <name evidence="10" type="ORF">EII35_10165</name>
</gene>